<evidence type="ECO:0000256" key="1">
    <source>
        <dbReference type="SAM" id="MobiDB-lite"/>
    </source>
</evidence>
<evidence type="ECO:0000313" key="3">
    <source>
        <dbReference type="Proteomes" id="UP001153954"/>
    </source>
</evidence>
<feature type="region of interest" description="Disordered" evidence="1">
    <location>
        <begin position="90"/>
        <end position="268"/>
    </location>
</feature>
<reference evidence="2" key="1">
    <citation type="submission" date="2022-03" db="EMBL/GenBank/DDBJ databases">
        <authorList>
            <person name="Tunstrom K."/>
        </authorList>
    </citation>
    <scope>NUCLEOTIDE SEQUENCE</scope>
</reference>
<dbReference type="Proteomes" id="UP001153954">
    <property type="component" value="Unassembled WGS sequence"/>
</dbReference>
<comment type="caution">
    <text evidence="2">The sequence shown here is derived from an EMBL/GenBank/DDBJ whole genome shotgun (WGS) entry which is preliminary data.</text>
</comment>
<accession>A0AAU9V0Q5</accession>
<proteinExistence type="predicted"/>
<feature type="region of interest" description="Disordered" evidence="1">
    <location>
        <begin position="60"/>
        <end position="79"/>
    </location>
</feature>
<feature type="compositionally biased region" description="Low complexity" evidence="1">
    <location>
        <begin position="90"/>
        <end position="125"/>
    </location>
</feature>
<evidence type="ECO:0000313" key="2">
    <source>
        <dbReference type="EMBL" id="CAH2105103.1"/>
    </source>
</evidence>
<name>A0AAU9V0Q5_EUPED</name>
<keyword evidence="3" id="KW-1185">Reference proteome</keyword>
<dbReference type="EMBL" id="CAKOGL010000027">
    <property type="protein sequence ID" value="CAH2105103.1"/>
    <property type="molecule type" value="Genomic_DNA"/>
</dbReference>
<gene>
    <name evidence="2" type="ORF">EEDITHA_LOCUS19409</name>
</gene>
<feature type="compositionally biased region" description="Low complexity" evidence="1">
    <location>
        <begin position="139"/>
        <end position="223"/>
    </location>
</feature>
<dbReference type="AlphaFoldDB" id="A0AAU9V0Q5"/>
<sequence length="268" mass="29688">MKSLQTDNMKRQQKICVFTLCIAALIGLAASSKRESRTGGLHIPEKIIGGVIDIVQSHKNKPIQGGQPTYPPNPQYNYQQYPQYQQWNGQSNFQNQGFQPQPQFQGQYQNQGQYSYQNGYNQGNFPQDGGNYNHVNPAGSSQSFNQGQNQQGQYQHGQYQAVYQNPNQFTQPNNNQFQNTQSGYYNGQTQTNQHQGTSGSFQQPGHTQGQTSGSGQFSQGQGFMVTGGQSGGNGQGPTCVCQAWTKPQPHGQEVFADTPETEKSEKKD</sequence>
<protein>
    <submittedName>
        <fullName evidence="2">Uncharacterized protein</fullName>
    </submittedName>
</protein>
<organism evidence="2 3">
    <name type="scientific">Euphydryas editha</name>
    <name type="common">Edith's checkerspot</name>
    <dbReference type="NCBI Taxonomy" id="104508"/>
    <lineage>
        <taxon>Eukaryota</taxon>
        <taxon>Metazoa</taxon>
        <taxon>Ecdysozoa</taxon>
        <taxon>Arthropoda</taxon>
        <taxon>Hexapoda</taxon>
        <taxon>Insecta</taxon>
        <taxon>Pterygota</taxon>
        <taxon>Neoptera</taxon>
        <taxon>Endopterygota</taxon>
        <taxon>Lepidoptera</taxon>
        <taxon>Glossata</taxon>
        <taxon>Ditrysia</taxon>
        <taxon>Papilionoidea</taxon>
        <taxon>Nymphalidae</taxon>
        <taxon>Nymphalinae</taxon>
        <taxon>Euphydryas</taxon>
    </lineage>
</organism>